<dbReference type="PROSITE" id="PS50174">
    <property type="entry name" value="G_PATCH"/>
    <property type="match status" value="1"/>
</dbReference>
<evidence type="ECO:0000313" key="3">
    <source>
        <dbReference type="EMBL" id="KAK5257243.1"/>
    </source>
</evidence>
<reference evidence="3 4" key="1">
    <citation type="submission" date="2023-08" db="EMBL/GenBank/DDBJ databases">
        <title>Black Yeasts Isolated from many extreme environments.</title>
        <authorList>
            <person name="Coleine C."/>
            <person name="Stajich J.E."/>
            <person name="Selbmann L."/>
        </authorList>
    </citation>
    <scope>NUCLEOTIDE SEQUENCE [LARGE SCALE GENOMIC DNA]</scope>
    <source>
        <strain evidence="3 4">CCFEE 536</strain>
    </source>
</reference>
<name>A0ABR0LZG5_9PEZI</name>
<evidence type="ECO:0000256" key="1">
    <source>
        <dbReference type="SAM" id="MobiDB-lite"/>
    </source>
</evidence>
<feature type="compositionally biased region" description="Low complexity" evidence="1">
    <location>
        <begin position="379"/>
        <end position="388"/>
    </location>
</feature>
<evidence type="ECO:0000259" key="2">
    <source>
        <dbReference type="PROSITE" id="PS50174"/>
    </source>
</evidence>
<evidence type="ECO:0000313" key="4">
    <source>
        <dbReference type="Proteomes" id="UP001357485"/>
    </source>
</evidence>
<feature type="region of interest" description="Disordered" evidence="1">
    <location>
        <begin position="170"/>
        <end position="198"/>
    </location>
</feature>
<sequence length="723" mass="78695">MSYKRSRGTFEADLQAQQSPFALYGTPLPPLDSATRDDGSYVPVWKQEVTDERGRKRLHGAFTGGFSAGYFNTVGSKEGWTPTTFVSSRANKQHDGKKAVPTQQRPEDFMDEEDLADVAEAQKLQTNDSFAGLGSTEEESVRRGLLVDLLRTTGETMGVKLLQKMGWRQGQGVGPKVRRKAREDGLKGEDTGGEPATHLFAPDNSRMVAFTRKNDYKGLGCAGETRLSSSVLVTSHDNIREKEEEASHFLRAPKISEDKISTDARRGGFGVGILNDNGSDDEDPYEMGPRLSYNKVVGADKKKPKRLEKIKPAMGTANPLLRGDAKPKFISRKASSSKSFRKCHDGRLPLDGFVLSSEISFVMQDNQYAPPRIPDGWISSKKASSTSSQPPAVYQSTADVAKASSLDPKARAALLGESQLPGKSVFDFLSTSARDRLVSASGKTNLPAARGEAPTSSEADRQRNLWSLIPHLDQEIATAALARGIGGWMPYAEDEAKRARYRGFLELRAGLRNALPERATGASKDEWATELREFAHAAQVFRPMTGMMASRFTTSSSSPKLASDAPESSLPLDKKVAKIEDPAEEAARLGMYGPLTRSELQFYPTRLVCKRFNVRPPAHVQMDPGTGPAGETQSASGPNPRLDVVSMVKMDEMMREAAFNQPGLRSAHAASGAESTVGEERAIAVLKEVTVDAEKNEALEGERAGEAVFKAIFGSDDEDDHQS</sequence>
<organism evidence="3 4">
    <name type="scientific">Cryomyces antarcticus</name>
    <dbReference type="NCBI Taxonomy" id="329879"/>
    <lineage>
        <taxon>Eukaryota</taxon>
        <taxon>Fungi</taxon>
        <taxon>Dikarya</taxon>
        <taxon>Ascomycota</taxon>
        <taxon>Pezizomycotina</taxon>
        <taxon>Dothideomycetes</taxon>
        <taxon>Dothideomycetes incertae sedis</taxon>
        <taxon>Cryomyces</taxon>
    </lineage>
</organism>
<dbReference type="Pfam" id="PF26093">
    <property type="entry name" value="HTH_TGH"/>
    <property type="match status" value="1"/>
</dbReference>
<feature type="compositionally biased region" description="Basic and acidic residues" evidence="1">
    <location>
        <begin position="181"/>
        <end position="190"/>
    </location>
</feature>
<dbReference type="Pfam" id="PF07713">
    <property type="entry name" value="DUF1604"/>
    <property type="match status" value="1"/>
</dbReference>
<dbReference type="InterPro" id="IPR000467">
    <property type="entry name" value="G_patch_dom"/>
</dbReference>
<comment type="caution">
    <text evidence="3">The sequence shown here is derived from an EMBL/GenBank/DDBJ whole genome shotgun (WGS) entry which is preliminary data.</text>
</comment>
<dbReference type="InterPro" id="IPR011666">
    <property type="entry name" value="DUF1604"/>
</dbReference>
<accession>A0ABR0LZG5</accession>
<feature type="region of interest" description="Disordered" evidence="1">
    <location>
        <begin position="440"/>
        <end position="460"/>
    </location>
</feature>
<proteinExistence type="predicted"/>
<protein>
    <recommendedName>
        <fullName evidence="2">G-patch domain-containing protein</fullName>
    </recommendedName>
</protein>
<dbReference type="PANTHER" id="PTHR13384:SF19">
    <property type="entry name" value="G PATCH DOMAIN-CONTAINING PROTEIN 1"/>
    <property type="match status" value="1"/>
</dbReference>
<feature type="region of interest" description="Disordered" evidence="1">
    <location>
        <begin position="373"/>
        <end position="395"/>
    </location>
</feature>
<gene>
    <name evidence="3" type="ORF">LTR16_001211</name>
</gene>
<keyword evidence="4" id="KW-1185">Reference proteome</keyword>
<feature type="region of interest" description="Disordered" evidence="1">
    <location>
        <begin position="619"/>
        <end position="641"/>
    </location>
</feature>
<dbReference type="PANTHER" id="PTHR13384">
    <property type="entry name" value="G PATCH DOMAIN-CONTAINING PROTEIN 1"/>
    <property type="match status" value="1"/>
</dbReference>
<feature type="domain" description="G-patch" evidence="2">
    <location>
        <begin position="154"/>
        <end position="224"/>
    </location>
</feature>
<dbReference type="Pfam" id="PF01585">
    <property type="entry name" value="G-patch"/>
    <property type="match status" value="1"/>
</dbReference>
<dbReference type="Proteomes" id="UP001357485">
    <property type="component" value="Unassembled WGS sequence"/>
</dbReference>
<dbReference type="EMBL" id="JAVRRA010008263">
    <property type="protein sequence ID" value="KAK5257243.1"/>
    <property type="molecule type" value="Genomic_DNA"/>
</dbReference>